<evidence type="ECO:0000259" key="1">
    <source>
        <dbReference type="PROSITE" id="PS50008"/>
    </source>
</evidence>
<dbReference type="InterPro" id="IPR001711">
    <property type="entry name" value="PLipase_C_Pinositol-sp_Y"/>
</dbReference>
<dbReference type="AlphaFoldDB" id="A0AAD8GQ99"/>
<dbReference type="InterPro" id="IPR001192">
    <property type="entry name" value="PI-PLC_fam"/>
</dbReference>
<sequence>MVRHILPIMLIAKPLHSKKIVDYLLTHLFICSSVTHPKHPSPLIAWTHGAQMVAFNMQGYGRSFWLMHGMFWANGGCGYVNKPDFLLKAGPHNEVFDPETALPTKTTLKIGIAGVRADTVMKKTKTLKDNWIPNWNEKFEFPLTVPELALL</sequence>
<dbReference type="PROSITE" id="PS50008">
    <property type="entry name" value="PIPLC_Y_DOMAIN"/>
    <property type="match status" value="1"/>
</dbReference>
<dbReference type="InterPro" id="IPR017946">
    <property type="entry name" value="PLC-like_Pdiesterase_TIM-brl"/>
</dbReference>
<reference evidence="2" key="2">
    <citation type="submission" date="2023-05" db="EMBL/GenBank/DDBJ databases">
        <authorList>
            <person name="Schelkunov M.I."/>
        </authorList>
    </citation>
    <scope>NUCLEOTIDE SEQUENCE</scope>
    <source>
        <strain evidence="2">Hsosn_3</strain>
        <tissue evidence="2">Leaf</tissue>
    </source>
</reference>
<dbReference type="Pfam" id="PF00387">
    <property type="entry name" value="PI-PLC-Y"/>
    <property type="match status" value="1"/>
</dbReference>
<dbReference type="InterPro" id="IPR035892">
    <property type="entry name" value="C2_domain_sf"/>
</dbReference>
<dbReference type="Proteomes" id="UP001237642">
    <property type="component" value="Unassembled WGS sequence"/>
</dbReference>
<keyword evidence="3" id="KW-1185">Reference proteome</keyword>
<dbReference type="Gene3D" id="3.20.20.190">
    <property type="entry name" value="Phosphatidylinositol (PI) phosphodiesterase"/>
    <property type="match status" value="1"/>
</dbReference>
<accession>A0AAD8GQ99</accession>
<evidence type="ECO:0000313" key="2">
    <source>
        <dbReference type="EMBL" id="KAK1352255.1"/>
    </source>
</evidence>
<dbReference type="Gene3D" id="2.60.40.150">
    <property type="entry name" value="C2 domain"/>
    <property type="match status" value="1"/>
</dbReference>
<gene>
    <name evidence="2" type="ORF">POM88_053519</name>
</gene>
<proteinExistence type="predicted"/>
<dbReference type="SUPFAM" id="SSF49562">
    <property type="entry name" value="C2 domain (Calcium/lipid-binding domain, CaLB)"/>
    <property type="match status" value="1"/>
</dbReference>
<protein>
    <recommendedName>
        <fullName evidence="1">PI-PLC Y-box domain-containing protein</fullName>
    </recommendedName>
</protein>
<evidence type="ECO:0000313" key="3">
    <source>
        <dbReference type="Proteomes" id="UP001237642"/>
    </source>
</evidence>
<dbReference type="SMART" id="SM00149">
    <property type="entry name" value="PLCYc"/>
    <property type="match status" value="1"/>
</dbReference>
<feature type="domain" description="PI-PLC Y-box" evidence="1">
    <location>
        <begin position="41"/>
        <end position="86"/>
    </location>
</feature>
<dbReference type="GO" id="GO:0048015">
    <property type="term" value="P:phosphatidylinositol-mediated signaling"/>
    <property type="evidence" value="ECO:0007669"/>
    <property type="project" value="TreeGrafter"/>
</dbReference>
<reference evidence="2" key="1">
    <citation type="submission" date="2023-02" db="EMBL/GenBank/DDBJ databases">
        <title>Genome of toxic invasive species Heracleum sosnowskyi carries increased number of genes despite the absence of recent whole-genome duplications.</title>
        <authorList>
            <person name="Schelkunov M."/>
            <person name="Shtratnikova V."/>
            <person name="Makarenko M."/>
            <person name="Klepikova A."/>
            <person name="Omelchenko D."/>
            <person name="Novikova G."/>
            <person name="Obukhova E."/>
            <person name="Bogdanov V."/>
            <person name="Penin A."/>
            <person name="Logacheva M."/>
        </authorList>
    </citation>
    <scope>NUCLEOTIDE SEQUENCE</scope>
    <source>
        <strain evidence="2">Hsosn_3</strain>
        <tissue evidence="2">Leaf</tissue>
    </source>
</reference>
<comment type="caution">
    <text evidence="2">The sequence shown here is derived from an EMBL/GenBank/DDBJ whole genome shotgun (WGS) entry which is preliminary data.</text>
</comment>
<dbReference type="GO" id="GO:0005886">
    <property type="term" value="C:plasma membrane"/>
    <property type="evidence" value="ECO:0007669"/>
    <property type="project" value="TreeGrafter"/>
</dbReference>
<dbReference type="EMBL" id="JAUIZM010000018">
    <property type="protein sequence ID" value="KAK1352255.1"/>
    <property type="molecule type" value="Genomic_DNA"/>
</dbReference>
<organism evidence="2 3">
    <name type="scientific">Heracleum sosnowskyi</name>
    <dbReference type="NCBI Taxonomy" id="360622"/>
    <lineage>
        <taxon>Eukaryota</taxon>
        <taxon>Viridiplantae</taxon>
        <taxon>Streptophyta</taxon>
        <taxon>Embryophyta</taxon>
        <taxon>Tracheophyta</taxon>
        <taxon>Spermatophyta</taxon>
        <taxon>Magnoliopsida</taxon>
        <taxon>eudicotyledons</taxon>
        <taxon>Gunneridae</taxon>
        <taxon>Pentapetalae</taxon>
        <taxon>asterids</taxon>
        <taxon>campanulids</taxon>
        <taxon>Apiales</taxon>
        <taxon>Apiaceae</taxon>
        <taxon>Apioideae</taxon>
        <taxon>apioid superclade</taxon>
        <taxon>Tordylieae</taxon>
        <taxon>Tordyliinae</taxon>
        <taxon>Heracleum</taxon>
    </lineage>
</organism>
<dbReference type="PANTHER" id="PTHR10336:SF154">
    <property type="entry name" value="PHOSPHOINOSITIDE PHOSPHOLIPASE C 2"/>
    <property type="match status" value="1"/>
</dbReference>
<dbReference type="GO" id="GO:0004435">
    <property type="term" value="F:phosphatidylinositol-4,5-bisphosphate phospholipase C activity"/>
    <property type="evidence" value="ECO:0007669"/>
    <property type="project" value="InterPro"/>
</dbReference>
<dbReference type="SUPFAM" id="SSF51695">
    <property type="entry name" value="PLC-like phosphodiesterases"/>
    <property type="match status" value="1"/>
</dbReference>
<dbReference type="PANTHER" id="PTHR10336">
    <property type="entry name" value="PHOSPHOINOSITIDE-SPECIFIC PHOSPHOLIPASE C FAMILY PROTEIN"/>
    <property type="match status" value="1"/>
</dbReference>
<dbReference type="GO" id="GO:0006629">
    <property type="term" value="P:lipid metabolic process"/>
    <property type="evidence" value="ECO:0007669"/>
    <property type="project" value="InterPro"/>
</dbReference>
<dbReference type="GO" id="GO:0051209">
    <property type="term" value="P:release of sequestered calcium ion into cytosol"/>
    <property type="evidence" value="ECO:0007669"/>
    <property type="project" value="TreeGrafter"/>
</dbReference>
<name>A0AAD8GQ99_9APIA</name>